<sequence length="102" mass="10954">MACPGAACHNLADFLGVPGQYSAPSFRVIHHCPNRRYGTVTSSQRTVTGPITVSSLRRVRTETRARHTTPLGPPGWTAAPPKLLTGKGVDAPGAHSPWLWGW</sequence>
<dbReference type="Proteomes" id="UP000319210">
    <property type="component" value="Unassembled WGS sequence"/>
</dbReference>
<evidence type="ECO:0000313" key="2">
    <source>
        <dbReference type="EMBL" id="GEB50015.1"/>
    </source>
</evidence>
<keyword evidence="3" id="KW-1185">Reference proteome</keyword>
<feature type="region of interest" description="Disordered" evidence="1">
    <location>
        <begin position="60"/>
        <end position="102"/>
    </location>
</feature>
<organism evidence="2 3">
    <name type="scientific">Streptomyces cacaoi</name>
    <dbReference type="NCBI Taxonomy" id="1898"/>
    <lineage>
        <taxon>Bacteria</taxon>
        <taxon>Bacillati</taxon>
        <taxon>Actinomycetota</taxon>
        <taxon>Actinomycetes</taxon>
        <taxon>Kitasatosporales</taxon>
        <taxon>Streptomycetaceae</taxon>
        <taxon>Streptomyces</taxon>
    </lineage>
</organism>
<comment type="caution">
    <text evidence="2">The sequence shown here is derived from an EMBL/GenBank/DDBJ whole genome shotgun (WGS) entry which is preliminary data.</text>
</comment>
<evidence type="ECO:0000313" key="3">
    <source>
        <dbReference type="Proteomes" id="UP000319210"/>
    </source>
</evidence>
<protein>
    <submittedName>
        <fullName evidence="2">Uncharacterized protein</fullName>
    </submittedName>
</protein>
<dbReference type="EMBL" id="BJMM01000010">
    <property type="protein sequence ID" value="GEB50015.1"/>
    <property type="molecule type" value="Genomic_DNA"/>
</dbReference>
<reference evidence="2 3" key="1">
    <citation type="submission" date="2019-06" db="EMBL/GenBank/DDBJ databases">
        <title>Whole genome shotgun sequence of Streptomyces cacaoi subsp. cacaoi NBRC 12748.</title>
        <authorList>
            <person name="Hosoyama A."/>
            <person name="Uohara A."/>
            <person name="Ohji S."/>
            <person name="Ichikawa N."/>
        </authorList>
    </citation>
    <scope>NUCLEOTIDE SEQUENCE [LARGE SCALE GENOMIC DNA]</scope>
    <source>
        <strain evidence="2 3">NBRC 12748</strain>
    </source>
</reference>
<name>A0A4Y3QXA2_STRCI</name>
<evidence type="ECO:0000256" key="1">
    <source>
        <dbReference type="SAM" id="MobiDB-lite"/>
    </source>
</evidence>
<dbReference type="AlphaFoldDB" id="A0A4Y3QXA2"/>
<proteinExistence type="predicted"/>
<gene>
    <name evidence="2" type="ORF">SCA03_25660</name>
</gene>
<accession>A0A4Y3QXA2</accession>